<comment type="caution">
    <text evidence="10">The sequence shown here is derived from an EMBL/GenBank/DDBJ whole genome shotgun (WGS) entry which is preliminary data.</text>
</comment>
<dbReference type="InterPro" id="IPR039420">
    <property type="entry name" value="WalR-like"/>
</dbReference>
<protein>
    <submittedName>
        <fullName evidence="10">Response regulator</fullName>
    </submittedName>
</protein>
<evidence type="ECO:0000256" key="1">
    <source>
        <dbReference type="ARBA" id="ARBA00022553"/>
    </source>
</evidence>
<dbReference type="InterPro" id="IPR001789">
    <property type="entry name" value="Sig_transdc_resp-reg_receiver"/>
</dbReference>
<dbReference type="Gene3D" id="3.40.50.2300">
    <property type="match status" value="1"/>
</dbReference>
<feature type="domain" description="OmpR/PhoB-type" evidence="9">
    <location>
        <begin position="131"/>
        <end position="230"/>
    </location>
</feature>
<dbReference type="SMART" id="SM00448">
    <property type="entry name" value="REC"/>
    <property type="match status" value="1"/>
</dbReference>
<dbReference type="Gene3D" id="1.10.10.10">
    <property type="entry name" value="Winged helix-like DNA-binding domain superfamily/Winged helix DNA-binding domain"/>
    <property type="match status" value="1"/>
</dbReference>
<sequence>MQHTKIMVVDDELEIAELIKDYLEAEQYDVIISTDGKECLKLFREYKPQLIVLDIMLPSLDGMEVCRIIRAESAIPIIMLSAKKAEVDKILGLGLGADDYVVKPFSPGEVVARVKAQLRRYHQLSFPADKGDVRSFQNLEIDLKAYTVKLNGQYVDFTAKEFEVLRFLVLHPNQVLTRQQIYKNVWGVNEYGDLNTVTIHIKKIREKVRDNPSAPEFIKTVRGVGYKFGRSEK</sequence>
<evidence type="ECO:0000313" key="10">
    <source>
        <dbReference type="EMBL" id="MFD2115660.1"/>
    </source>
</evidence>
<evidence type="ECO:0000256" key="2">
    <source>
        <dbReference type="ARBA" id="ARBA00023012"/>
    </source>
</evidence>
<evidence type="ECO:0000256" key="7">
    <source>
        <dbReference type="PROSITE-ProRule" id="PRU01091"/>
    </source>
</evidence>
<dbReference type="RefSeq" id="WP_377771043.1">
    <property type="nucleotide sequence ID" value="NZ_JBHUHO010000024.1"/>
</dbReference>
<dbReference type="PANTHER" id="PTHR48111">
    <property type="entry name" value="REGULATOR OF RPOS"/>
    <property type="match status" value="1"/>
</dbReference>
<keyword evidence="3" id="KW-0805">Transcription regulation</keyword>
<dbReference type="Pfam" id="PF00072">
    <property type="entry name" value="Response_reg"/>
    <property type="match status" value="1"/>
</dbReference>
<dbReference type="CDD" id="cd00383">
    <property type="entry name" value="trans_reg_C"/>
    <property type="match status" value="1"/>
</dbReference>
<dbReference type="SUPFAM" id="SSF52172">
    <property type="entry name" value="CheY-like"/>
    <property type="match status" value="1"/>
</dbReference>
<evidence type="ECO:0000256" key="4">
    <source>
        <dbReference type="ARBA" id="ARBA00023125"/>
    </source>
</evidence>
<feature type="domain" description="Response regulatory" evidence="8">
    <location>
        <begin position="5"/>
        <end position="118"/>
    </location>
</feature>
<dbReference type="InterPro" id="IPR036388">
    <property type="entry name" value="WH-like_DNA-bd_sf"/>
</dbReference>
<dbReference type="InterPro" id="IPR011006">
    <property type="entry name" value="CheY-like_superfamily"/>
</dbReference>
<evidence type="ECO:0000256" key="6">
    <source>
        <dbReference type="PROSITE-ProRule" id="PRU00169"/>
    </source>
</evidence>
<reference evidence="11" key="1">
    <citation type="journal article" date="2019" name="Int. J. Syst. Evol. Microbiol.">
        <title>The Global Catalogue of Microorganisms (GCM) 10K type strain sequencing project: providing services to taxonomists for standard genome sequencing and annotation.</title>
        <authorList>
            <consortium name="The Broad Institute Genomics Platform"/>
            <consortium name="The Broad Institute Genome Sequencing Center for Infectious Disease"/>
            <person name="Wu L."/>
            <person name="Ma J."/>
        </authorList>
    </citation>
    <scope>NUCLEOTIDE SEQUENCE [LARGE SCALE GENOMIC DNA]</scope>
    <source>
        <strain evidence="11">GH52</strain>
    </source>
</reference>
<evidence type="ECO:0000259" key="8">
    <source>
        <dbReference type="PROSITE" id="PS50110"/>
    </source>
</evidence>
<organism evidence="10 11">
    <name type="scientific">Paenibacillus yanchengensis</name>
    <dbReference type="NCBI Taxonomy" id="2035833"/>
    <lineage>
        <taxon>Bacteria</taxon>
        <taxon>Bacillati</taxon>
        <taxon>Bacillota</taxon>
        <taxon>Bacilli</taxon>
        <taxon>Bacillales</taxon>
        <taxon>Paenibacillaceae</taxon>
        <taxon>Paenibacillus</taxon>
    </lineage>
</organism>
<feature type="DNA-binding region" description="OmpR/PhoB-type" evidence="7">
    <location>
        <begin position="131"/>
        <end position="230"/>
    </location>
</feature>
<evidence type="ECO:0000259" key="9">
    <source>
        <dbReference type="PROSITE" id="PS51755"/>
    </source>
</evidence>
<proteinExistence type="predicted"/>
<evidence type="ECO:0000256" key="3">
    <source>
        <dbReference type="ARBA" id="ARBA00023015"/>
    </source>
</evidence>
<evidence type="ECO:0000256" key="5">
    <source>
        <dbReference type="ARBA" id="ARBA00023163"/>
    </source>
</evidence>
<dbReference type="Proteomes" id="UP001597362">
    <property type="component" value="Unassembled WGS sequence"/>
</dbReference>
<dbReference type="EMBL" id="JBHUHO010000024">
    <property type="protein sequence ID" value="MFD2115660.1"/>
    <property type="molecule type" value="Genomic_DNA"/>
</dbReference>
<name>A0ABW4YIT4_9BACL</name>
<gene>
    <name evidence="10" type="ORF">ACFSJH_07955</name>
</gene>
<keyword evidence="4 7" id="KW-0238">DNA-binding</keyword>
<feature type="modified residue" description="4-aspartylphosphate" evidence="6">
    <location>
        <position position="54"/>
    </location>
</feature>
<dbReference type="SMART" id="SM00862">
    <property type="entry name" value="Trans_reg_C"/>
    <property type="match status" value="1"/>
</dbReference>
<keyword evidence="11" id="KW-1185">Reference proteome</keyword>
<dbReference type="Pfam" id="PF00486">
    <property type="entry name" value="Trans_reg_C"/>
    <property type="match status" value="1"/>
</dbReference>
<dbReference type="Gene3D" id="6.10.250.690">
    <property type="match status" value="1"/>
</dbReference>
<keyword evidence="5" id="KW-0804">Transcription</keyword>
<dbReference type="PROSITE" id="PS50110">
    <property type="entry name" value="RESPONSE_REGULATORY"/>
    <property type="match status" value="1"/>
</dbReference>
<dbReference type="InterPro" id="IPR016032">
    <property type="entry name" value="Sig_transdc_resp-reg_C-effctor"/>
</dbReference>
<dbReference type="SUPFAM" id="SSF46894">
    <property type="entry name" value="C-terminal effector domain of the bipartite response regulators"/>
    <property type="match status" value="1"/>
</dbReference>
<accession>A0ABW4YIT4</accession>
<dbReference type="PANTHER" id="PTHR48111:SF40">
    <property type="entry name" value="PHOSPHATE REGULON TRANSCRIPTIONAL REGULATORY PROTEIN PHOB"/>
    <property type="match status" value="1"/>
</dbReference>
<dbReference type="PROSITE" id="PS51755">
    <property type="entry name" value="OMPR_PHOB"/>
    <property type="match status" value="1"/>
</dbReference>
<evidence type="ECO:0000313" key="11">
    <source>
        <dbReference type="Proteomes" id="UP001597362"/>
    </source>
</evidence>
<keyword evidence="1 6" id="KW-0597">Phosphoprotein</keyword>
<dbReference type="InterPro" id="IPR001867">
    <property type="entry name" value="OmpR/PhoB-type_DNA-bd"/>
</dbReference>
<keyword evidence="2" id="KW-0902">Two-component regulatory system</keyword>